<evidence type="ECO:0000256" key="2">
    <source>
        <dbReference type="SAM" id="Phobius"/>
    </source>
</evidence>
<keyword evidence="4" id="KW-1185">Reference proteome</keyword>
<feature type="region of interest" description="Disordered" evidence="1">
    <location>
        <begin position="1"/>
        <end position="47"/>
    </location>
</feature>
<keyword evidence="2" id="KW-0472">Membrane</keyword>
<keyword evidence="2" id="KW-0812">Transmembrane</keyword>
<evidence type="ECO:0000313" key="3">
    <source>
        <dbReference type="EMBL" id="CAK7234587.1"/>
    </source>
</evidence>
<accession>A0ABP0CSM4</accession>
<name>A0ABP0CSM4_9PEZI</name>
<sequence length="198" mass="21614">MLNDINPKAAAADEPGLAPVDSASHQEQQPQQELKPQREEGPQQQWPADAPVSGFHAWGFKSLHLFFMLVAFATAGVAAAYLVDGLDYGAVSYHRPVTITACVFANLASIWSIRLHRRRSPKLPAVALTLDAISLLAAILSLLLQDLAASYWQSQFGVPWLAMTATMMATRVVSIIMTLVLAFTTVEQWKQQRAAMGV</sequence>
<dbReference type="EMBL" id="CAWUHC010000130">
    <property type="protein sequence ID" value="CAK7234587.1"/>
    <property type="molecule type" value="Genomic_DNA"/>
</dbReference>
<feature type="transmembrane region" description="Helical" evidence="2">
    <location>
        <begin position="63"/>
        <end position="83"/>
    </location>
</feature>
<protein>
    <recommendedName>
        <fullName evidence="5">Integral membrane protein</fullName>
    </recommendedName>
</protein>
<organism evidence="3 4">
    <name type="scientific">Sporothrix bragantina</name>
    <dbReference type="NCBI Taxonomy" id="671064"/>
    <lineage>
        <taxon>Eukaryota</taxon>
        <taxon>Fungi</taxon>
        <taxon>Dikarya</taxon>
        <taxon>Ascomycota</taxon>
        <taxon>Pezizomycotina</taxon>
        <taxon>Sordariomycetes</taxon>
        <taxon>Sordariomycetidae</taxon>
        <taxon>Ophiostomatales</taxon>
        <taxon>Ophiostomataceae</taxon>
        <taxon>Sporothrix</taxon>
    </lineage>
</organism>
<feature type="transmembrane region" description="Helical" evidence="2">
    <location>
        <begin position="125"/>
        <end position="144"/>
    </location>
</feature>
<keyword evidence="2" id="KW-1133">Transmembrane helix</keyword>
<reference evidence="3 4" key="1">
    <citation type="submission" date="2024-01" db="EMBL/GenBank/DDBJ databases">
        <authorList>
            <person name="Allen C."/>
            <person name="Tagirdzhanova G."/>
        </authorList>
    </citation>
    <scope>NUCLEOTIDE SEQUENCE [LARGE SCALE GENOMIC DNA]</scope>
</reference>
<evidence type="ECO:0000256" key="1">
    <source>
        <dbReference type="SAM" id="MobiDB-lite"/>
    </source>
</evidence>
<proteinExistence type="predicted"/>
<dbReference type="Proteomes" id="UP001642406">
    <property type="component" value="Unassembled WGS sequence"/>
</dbReference>
<gene>
    <name evidence="3" type="ORF">SBRCBS47491_008999</name>
</gene>
<evidence type="ECO:0008006" key="5">
    <source>
        <dbReference type="Google" id="ProtNLM"/>
    </source>
</evidence>
<comment type="caution">
    <text evidence="3">The sequence shown here is derived from an EMBL/GenBank/DDBJ whole genome shotgun (WGS) entry which is preliminary data.</text>
</comment>
<feature type="transmembrane region" description="Helical" evidence="2">
    <location>
        <begin position="95"/>
        <end position="113"/>
    </location>
</feature>
<feature type="transmembrane region" description="Helical" evidence="2">
    <location>
        <begin position="156"/>
        <end position="183"/>
    </location>
</feature>
<evidence type="ECO:0000313" key="4">
    <source>
        <dbReference type="Proteomes" id="UP001642406"/>
    </source>
</evidence>